<dbReference type="Pfam" id="PF01022">
    <property type="entry name" value="HTH_5"/>
    <property type="match status" value="1"/>
</dbReference>
<proteinExistence type="predicted"/>
<evidence type="ECO:0000256" key="1">
    <source>
        <dbReference type="ARBA" id="ARBA00023015"/>
    </source>
</evidence>
<keyword evidence="1" id="KW-0805">Transcription regulation</keyword>
<dbReference type="SUPFAM" id="SSF46785">
    <property type="entry name" value="Winged helix' DNA-binding domain"/>
    <property type="match status" value="1"/>
</dbReference>
<dbReference type="EMBL" id="CP058215">
    <property type="protein sequence ID" value="QLC50876.1"/>
    <property type="molecule type" value="Genomic_DNA"/>
</dbReference>
<protein>
    <submittedName>
        <fullName evidence="5">Winged helix-turn-helix transcriptional regulator</fullName>
    </submittedName>
</protein>
<dbReference type="NCBIfam" id="NF033788">
    <property type="entry name" value="HTH_metalloreg"/>
    <property type="match status" value="1"/>
</dbReference>
<dbReference type="AlphaFoldDB" id="A0A7D5EFR1"/>
<dbReference type="GeneID" id="55822384"/>
<dbReference type="CDD" id="cd00090">
    <property type="entry name" value="HTH_ARSR"/>
    <property type="match status" value="1"/>
</dbReference>
<dbReference type="KEGG" id="mzi:HWN40_11875"/>
<sequence>MKIESSQECPEPYFLPDDVALKVHEAMQEDVGSLVSLFKVLSDPVRVHILKALEVSDLCVCVLVEITDYKHSALSYHLKMLKDANLVESKRERNFQVYCLTDFGKNLLRTMESSFSEKLQDQL</sequence>
<name>A0A7D5EFR1_9EURY</name>
<dbReference type="Proteomes" id="UP000509594">
    <property type="component" value="Chromosome"/>
</dbReference>
<dbReference type="Gene3D" id="1.10.10.10">
    <property type="entry name" value="Winged helix-like DNA-binding domain superfamily/Winged helix DNA-binding domain"/>
    <property type="match status" value="1"/>
</dbReference>
<keyword evidence="6" id="KW-1185">Reference proteome</keyword>
<organism evidence="5 6">
    <name type="scientific">Methanolobus zinderi</name>
    <dbReference type="NCBI Taxonomy" id="536044"/>
    <lineage>
        <taxon>Archaea</taxon>
        <taxon>Methanobacteriati</taxon>
        <taxon>Methanobacteriota</taxon>
        <taxon>Stenosarchaea group</taxon>
        <taxon>Methanomicrobia</taxon>
        <taxon>Methanosarcinales</taxon>
        <taxon>Methanosarcinaceae</taxon>
        <taxon>Methanolobus</taxon>
    </lineage>
</organism>
<keyword evidence="3" id="KW-0804">Transcription</keyword>
<dbReference type="InterPro" id="IPR036390">
    <property type="entry name" value="WH_DNA-bd_sf"/>
</dbReference>
<dbReference type="InterPro" id="IPR036388">
    <property type="entry name" value="WH-like_DNA-bd_sf"/>
</dbReference>
<reference evidence="5 6" key="1">
    <citation type="submission" date="2020-06" db="EMBL/GenBank/DDBJ databases">
        <title>Methanolobus halotolerans sp. nov., isolated from a saline lake Tus in Siberia.</title>
        <authorList>
            <person name="Shen Y."/>
            <person name="Chen S.-C."/>
            <person name="Lai M.-C."/>
            <person name="Huang H.-H."/>
            <person name="Chiu H.-H."/>
            <person name="Tang S.-L."/>
            <person name="Rogozin D.Y."/>
            <person name="Degermendzhy A.G."/>
        </authorList>
    </citation>
    <scope>NUCLEOTIDE SEQUENCE [LARGE SCALE GENOMIC DNA]</scope>
    <source>
        <strain evidence="5 6">DSM 21339</strain>
    </source>
</reference>
<feature type="domain" description="HTH arsR-type" evidence="4">
    <location>
        <begin position="26"/>
        <end position="122"/>
    </location>
</feature>
<evidence type="ECO:0000256" key="2">
    <source>
        <dbReference type="ARBA" id="ARBA00023125"/>
    </source>
</evidence>
<keyword evidence="2" id="KW-0238">DNA-binding</keyword>
<evidence type="ECO:0000256" key="3">
    <source>
        <dbReference type="ARBA" id="ARBA00023163"/>
    </source>
</evidence>
<dbReference type="PANTHER" id="PTHR33154">
    <property type="entry name" value="TRANSCRIPTIONAL REGULATOR, ARSR FAMILY"/>
    <property type="match status" value="1"/>
</dbReference>
<dbReference type="OrthoDB" id="46231at2157"/>
<dbReference type="GO" id="GO:0003677">
    <property type="term" value="F:DNA binding"/>
    <property type="evidence" value="ECO:0007669"/>
    <property type="project" value="UniProtKB-KW"/>
</dbReference>
<accession>A0A7D5EFR1</accession>
<dbReference type="InterPro" id="IPR001845">
    <property type="entry name" value="HTH_ArsR_DNA-bd_dom"/>
</dbReference>
<dbReference type="PANTHER" id="PTHR33154:SF35">
    <property type="entry name" value="TRANSCRIPTIONAL REGULATOR, ARSR FAMILY"/>
    <property type="match status" value="1"/>
</dbReference>
<dbReference type="GO" id="GO:0003700">
    <property type="term" value="F:DNA-binding transcription factor activity"/>
    <property type="evidence" value="ECO:0007669"/>
    <property type="project" value="InterPro"/>
</dbReference>
<dbReference type="PROSITE" id="PS50987">
    <property type="entry name" value="HTH_ARSR_2"/>
    <property type="match status" value="1"/>
</dbReference>
<evidence type="ECO:0000259" key="4">
    <source>
        <dbReference type="PROSITE" id="PS50987"/>
    </source>
</evidence>
<dbReference type="RefSeq" id="WP_176965931.1">
    <property type="nucleotide sequence ID" value="NZ_CP058215.1"/>
</dbReference>
<dbReference type="SMART" id="SM00418">
    <property type="entry name" value="HTH_ARSR"/>
    <property type="match status" value="1"/>
</dbReference>
<dbReference type="InterPro" id="IPR051081">
    <property type="entry name" value="HTH_MetalResp_TranReg"/>
</dbReference>
<gene>
    <name evidence="5" type="ORF">HWN40_11875</name>
</gene>
<dbReference type="PRINTS" id="PR00778">
    <property type="entry name" value="HTHARSR"/>
</dbReference>
<evidence type="ECO:0000313" key="5">
    <source>
        <dbReference type="EMBL" id="QLC50876.1"/>
    </source>
</evidence>
<dbReference type="InterPro" id="IPR011991">
    <property type="entry name" value="ArsR-like_HTH"/>
</dbReference>
<evidence type="ECO:0000313" key="6">
    <source>
        <dbReference type="Proteomes" id="UP000509594"/>
    </source>
</evidence>